<comment type="caution">
    <text evidence="13">Lacks conserved residue(s) required for the propagation of feature annotation.</text>
</comment>
<dbReference type="Gene3D" id="1.10.940.10">
    <property type="entry name" value="NusB-like"/>
    <property type="match status" value="1"/>
</dbReference>
<keyword evidence="9 13" id="KW-0694">RNA-binding</keyword>
<evidence type="ECO:0000256" key="5">
    <source>
        <dbReference type="ARBA" id="ARBA00022552"/>
    </source>
</evidence>
<dbReference type="InterPro" id="IPR023267">
    <property type="entry name" value="RCMT"/>
</dbReference>
<dbReference type="PRINTS" id="PR02008">
    <property type="entry name" value="RCMTFAMILY"/>
</dbReference>
<comment type="similarity">
    <text evidence="13">Belongs to the class I-like SAM-binding methyltransferase superfamily. RsmB/NOP family.</text>
</comment>
<accession>B0VHI6</accession>
<evidence type="ECO:0000256" key="8">
    <source>
        <dbReference type="ARBA" id="ARBA00022691"/>
    </source>
</evidence>
<dbReference type="Gene3D" id="3.30.70.1170">
    <property type="entry name" value="Sun protein, domain 3"/>
    <property type="match status" value="1"/>
</dbReference>
<dbReference type="SUPFAM" id="SSF48013">
    <property type="entry name" value="NusB-like"/>
    <property type="match status" value="1"/>
</dbReference>
<dbReference type="PANTHER" id="PTHR22807:SF53">
    <property type="entry name" value="RIBOSOMAL RNA SMALL SUBUNIT METHYLTRANSFERASE B-RELATED"/>
    <property type="match status" value="1"/>
</dbReference>
<evidence type="ECO:0000256" key="6">
    <source>
        <dbReference type="ARBA" id="ARBA00022603"/>
    </source>
</evidence>
<dbReference type="InterPro" id="IPR029063">
    <property type="entry name" value="SAM-dependent_MTases_sf"/>
</dbReference>
<feature type="active site" description="Nucleophile" evidence="13">
    <location>
        <position position="377"/>
    </location>
</feature>
<feature type="binding site" evidence="13">
    <location>
        <position position="325"/>
    </location>
    <ligand>
        <name>S-adenosyl-L-methionine</name>
        <dbReference type="ChEBI" id="CHEBI:59789"/>
    </ligand>
</feature>
<keyword evidence="7 13" id="KW-0808">Transferase</keyword>
<dbReference type="AlphaFoldDB" id="B0VHI6"/>
<feature type="binding site" evidence="13">
    <location>
        <position position="308"/>
    </location>
    <ligand>
        <name>S-adenosyl-L-methionine</name>
        <dbReference type="ChEBI" id="CHEBI:59789"/>
    </ligand>
</feature>
<sequence>MNFRSEAYTTILKVLKDKEYSDTLLHQRAKKLKNAGEDPALFYNLVKGVIKLYLKLDYILQQYVDKKKYTDTDIKIKVLLYMGLYQLLYLNSIPDYAAVNETVELAKTLFNPQVADFVNAVLRNYLRNPEVSYPNEPALRIAYEHSFPPELIKQWLDLWGEENTEYLAMFFNENPELHIRVNSTATTPEKLKAYFAKRNIVITPSQASPMMFHTAQTAEVLEDVAFSEGYFSVQDTSAALIVELLDPQKEESVLDLFAAPGGKCSYIAERMDNTGEVIAVDKIPSKMKLLKQAANRLQLTNIKMVVTDAFKYGPVAPAFHRVLVDVPCSGWGVFGRKSDLRWQAHQNIPELIKLQEKALDYAANFVTPGGFLVYSTCTMNPKENEDQISAFLKKNRNFELIPADAFIPERYTSAGYLKTIPFKHNMDGAFAAKLQRRK</sequence>
<comment type="subcellular location">
    <subcellularLocation>
        <location evidence="2">Cytoplasm</location>
    </subcellularLocation>
</comment>
<dbReference type="SUPFAM" id="SSF53335">
    <property type="entry name" value="S-adenosyl-L-methionine-dependent methyltransferases"/>
    <property type="match status" value="1"/>
</dbReference>
<dbReference type="OrthoDB" id="9810297at2"/>
<dbReference type="InterPro" id="IPR035926">
    <property type="entry name" value="NusB-like_sf"/>
</dbReference>
<dbReference type="GO" id="GO:0003723">
    <property type="term" value="F:RNA binding"/>
    <property type="evidence" value="ECO:0007669"/>
    <property type="project" value="UniProtKB-UniRule"/>
</dbReference>
<dbReference type="NCBIfam" id="TIGR00563">
    <property type="entry name" value="rsmB"/>
    <property type="match status" value="1"/>
</dbReference>
<evidence type="ECO:0000256" key="4">
    <source>
        <dbReference type="ARBA" id="ARBA00022490"/>
    </source>
</evidence>
<dbReference type="PROSITE" id="PS51686">
    <property type="entry name" value="SAM_MT_RSMB_NOP"/>
    <property type="match status" value="1"/>
</dbReference>
<name>B0VHI6_CLOAI</name>
<evidence type="ECO:0000256" key="10">
    <source>
        <dbReference type="ARBA" id="ARBA00030399"/>
    </source>
</evidence>
<protein>
    <recommendedName>
        <fullName evidence="3">16S rRNA (cytosine(967)-C(5))-methyltransferase</fullName>
        <ecNumber evidence="3">2.1.1.176</ecNumber>
    </recommendedName>
    <alternativeName>
        <fullName evidence="10">16S rRNA m5C967 methyltransferase</fullName>
    </alternativeName>
    <alternativeName>
        <fullName evidence="11">rRNA (cytosine-C(5)-)-methyltransferase RsmB</fullName>
    </alternativeName>
</protein>
<dbReference type="EMBL" id="CU466930">
    <property type="protein sequence ID" value="CAO80801.1"/>
    <property type="molecule type" value="Genomic_DNA"/>
</dbReference>
<dbReference type="GO" id="GO:0008649">
    <property type="term" value="F:rRNA methyltransferase activity"/>
    <property type="evidence" value="ECO:0007669"/>
    <property type="project" value="InterPro"/>
</dbReference>
<dbReference type="Pfam" id="PF01029">
    <property type="entry name" value="NusB"/>
    <property type="match status" value="1"/>
</dbReference>
<keyword evidence="16" id="KW-1185">Reference proteome</keyword>
<evidence type="ECO:0000256" key="1">
    <source>
        <dbReference type="ARBA" id="ARBA00002724"/>
    </source>
</evidence>
<evidence type="ECO:0000256" key="13">
    <source>
        <dbReference type="PROSITE-ProRule" id="PRU01023"/>
    </source>
</evidence>
<dbReference type="InterPro" id="IPR001678">
    <property type="entry name" value="MeTrfase_RsmB-F_NOP2_dom"/>
</dbReference>
<evidence type="ECO:0000256" key="2">
    <source>
        <dbReference type="ARBA" id="ARBA00004496"/>
    </source>
</evidence>
<dbReference type="GO" id="GO:0005737">
    <property type="term" value="C:cytoplasm"/>
    <property type="evidence" value="ECO:0007669"/>
    <property type="project" value="UniProtKB-SubCell"/>
</dbReference>
<dbReference type="eggNOG" id="COG0144">
    <property type="taxonomic scope" value="Bacteria"/>
</dbReference>
<evidence type="ECO:0000256" key="3">
    <source>
        <dbReference type="ARBA" id="ARBA00012140"/>
    </source>
</evidence>
<dbReference type="HOGENOM" id="CLU_005316_0_1_0"/>
<feature type="binding site" evidence="13">
    <location>
        <position position="281"/>
    </location>
    <ligand>
        <name>S-adenosyl-L-methionine</name>
        <dbReference type="ChEBI" id="CHEBI:59789"/>
    </ligand>
</feature>
<keyword evidence="5" id="KW-0698">rRNA processing</keyword>
<dbReference type="NCBIfam" id="NF011494">
    <property type="entry name" value="PRK14902.1"/>
    <property type="match status" value="1"/>
</dbReference>
<keyword evidence="6 13" id="KW-0489">Methyltransferase</keyword>
<evidence type="ECO:0000313" key="16">
    <source>
        <dbReference type="Proteomes" id="UP000002019"/>
    </source>
</evidence>
<dbReference type="EC" id="2.1.1.176" evidence="3"/>
<evidence type="ECO:0000259" key="14">
    <source>
        <dbReference type="PROSITE" id="PS51686"/>
    </source>
</evidence>
<keyword evidence="8 13" id="KW-0949">S-adenosyl-L-methionine</keyword>
<dbReference type="Gene3D" id="3.40.50.150">
    <property type="entry name" value="Vaccinia Virus protein VP39"/>
    <property type="match status" value="1"/>
</dbReference>
<dbReference type="eggNOG" id="COG0781">
    <property type="taxonomic scope" value="Bacteria"/>
</dbReference>
<reference evidence="15 16" key="1">
    <citation type="journal article" date="2008" name="J. Bacteriol.">
        <title>'Candidatus Cloacamonas acidaminovorans': genome sequence reconstruction provides a first glimpse of a new bacterial division.</title>
        <authorList>
            <person name="Pelletier E."/>
            <person name="Kreimeyer A."/>
            <person name="Bocs S."/>
            <person name="Rouy Z."/>
            <person name="Gyapay G."/>
            <person name="Chouari R."/>
            <person name="Riviere D."/>
            <person name="Ganesan A."/>
            <person name="Daegelen P."/>
            <person name="Sghir A."/>
            <person name="Cohen G.N."/>
            <person name="Medigue C."/>
            <person name="Weissenbach J."/>
            <person name="Le Paslier D."/>
        </authorList>
    </citation>
    <scope>NUCLEOTIDE SEQUENCE [LARGE SCALE GENOMIC DNA]</scope>
    <source>
        <strain evidence="16">Evry</strain>
    </source>
</reference>
<gene>
    <name evidence="15" type="ordered locus">CLOAM0928</name>
</gene>
<evidence type="ECO:0000256" key="11">
    <source>
        <dbReference type="ARBA" id="ARBA00031088"/>
    </source>
</evidence>
<comment type="catalytic activity">
    <reaction evidence="12">
        <text>cytidine(967) in 16S rRNA + S-adenosyl-L-methionine = 5-methylcytidine(967) in 16S rRNA + S-adenosyl-L-homocysteine + H(+)</text>
        <dbReference type="Rhea" id="RHEA:42748"/>
        <dbReference type="Rhea" id="RHEA-COMP:10219"/>
        <dbReference type="Rhea" id="RHEA-COMP:10220"/>
        <dbReference type="ChEBI" id="CHEBI:15378"/>
        <dbReference type="ChEBI" id="CHEBI:57856"/>
        <dbReference type="ChEBI" id="CHEBI:59789"/>
        <dbReference type="ChEBI" id="CHEBI:74483"/>
        <dbReference type="ChEBI" id="CHEBI:82748"/>
        <dbReference type="EC" id="2.1.1.176"/>
    </reaction>
</comment>
<dbReference type="RefSeq" id="WP_015424659.1">
    <property type="nucleotide sequence ID" value="NC_020449.1"/>
</dbReference>
<evidence type="ECO:0000256" key="7">
    <source>
        <dbReference type="ARBA" id="ARBA00022679"/>
    </source>
</evidence>
<dbReference type="Proteomes" id="UP000002019">
    <property type="component" value="Chromosome"/>
</dbReference>
<dbReference type="InterPro" id="IPR006027">
    <property type="entry name" value="NusB_RsmB_TIM44"/>
</dbReference>
<proteinExistence type="inferred from homology"/>
<dbReference type="GO" id="GO:0006355">
    <property type="term" value="P:regulation of DNA-templated transcription"/>
    <property type="evidence" value="ECO:0007669"/>
    <property type="project" value="InterPro"/>
</dbReference>
<feature type="domain" description="SAM-dependent MTase RsmB/NOP-type" evidence="14">
    <location>
        <begin position="167"/>
        <end position="437"/>
    </location>
</feature>
<dbReference type="KEGG" id="caci:CLOAM0928"/>
<dbReference type="CDD" id="cd02440">
    <property type="entry name" value="AdoMet_MTases"/>
    <property type="match status" value="1"/>
</dbReference>
<keyword evidence="4" id="KW-0963">Cytoplasm</keyword>
<comment type="function">
    <text evidence="1">Specifically methylates the cytosine at position 967 (m5C967) of 16S rRNA.</text>
</comment>
<dbReference type="Pfam" id="PF01189">
    <property type="entry name" value="Methyltr_RsmB-F"/>
    <property type="match status" value="1"/>
</dbReference>
<evidence type="ECO:0000256" key="9">
    <source>
        <dbReference type="ARBA" id="ARBA00022884"/>
    </source>
</evidence>
<dbReference type="InterPro" id="IPR049560">
    <property type="entry name" value="MeTrfase_RsmB-F_NOP2_cat"/>
</dbReference>
<dbReference type="PANTHER" id="PTHR22807">
    <property type="entry name" value="NOP2 YEAST -RELATED NOL1/NOP2/FMU SUN DOMAIN-CONTAINING"/>
    <property type="match status" value="1"/>
</dbReference>
<organism evidence="15 16">
    <name type="scientific">Cloacimonas acidaminovorans (strain Evry)</name>
    <dbReference type="NCBI Taxonomy" id="459349"/>
    <lineage>
        <taxon>Bacteria</taxon>
        <taxon>Pseudomonadati</taxon>
        <taxon>Candidatus Cloacimonadota</taxon>
        <taxon>Candidatus Cloacimonadia</taxon>
        <taxon>Candidatus Cloacimonadales</taxon>
        <taxon>Candidatus Cloacimonadaceae</taxon>
        <taxon>Candidatus Cloacimonas</taxon>
    </lineage>
</organism>
<dbReference type="InterPro" id="IPR004573">
    <property type="entry name" value="rRNA_ssu_MeTfrase_B"/>
</dbReference>
<dbReference type="STRING" id="459349.CLOAM0928"/>
<evidence type="ECO:0000313" key="15">
    <source>
        <dbReference type="EMBL" id="CAO80801.1"/>
    </source>
</evidence>
<evidence type="ECO:0000256" key="12">
    <source>
        <dbReference type="ARBA" id="ARBA00047283"/>
    </source>
</evidence>